<name>A0A0E9TQB8_ANGAN</name>
<dbReference type="AlphaFoldDB" id="A0A0E9TQB8"/>
<sequence>MKCNYCFRNSNPSTDRKHGLGSYVCNGFFFFLNRLLKRYS</sequence>
<evidence type="ECO:0000313" key="1">
    <source>
        <dbReference type="EMBL" id="JAH55085.1"/>
    </source>
</evidence>
<protein>
    <submittedName>
        <fullName evidence="1">Uncharacterized protein</fullName>
    </submittedName>
</protein>
<dbReference type="EMBL" id="GBXM01053492">
    <property type="protein sequence ID" value="JAH55085.1"/>
    <property type="molecule type" value="Transcribed_RNA"/>
</dbReference>
<reference evidence="1" key="1">
    <citation type="submission" date="2014-11" db="EMBL/GenBank/DDBJ databases">
        <authorList>
            <person name="Amaro Gonzalez C."/>
        </authorList>
    </citation>
    <scope>NUCLEOTIDE SEQUENCE</scope>
</reference>
<accession>A0A0E9TQB8</accession>
<reference evidence="1" key="2">
    <citation type="journal article" date="2015" name="Fish Shellfish Immunol.">
        <title>Early steps in the European eel (Anguilla anguilla)-Vibrio vulnificus interaction in the gills: Role of the RtxA13 toxin.</title>
        <authorList>
            <person name="Callol A."/>
            <person name="Pajuelo D."/>
            <person name="Ebbesson L."/>
            <person name="Teles M."/>
            <person name="MacKenzie S."/>
            <person name="Amaro C."/>
        </authorList>
    </citation>
    <scope>NUCLEOTIDE SEQUENCE</scope>
</reference>
<organism evidence="1">
    <name type="scientific">Anguilla anguilla</name>
    <name type="common">European freshwater eel</name>
    <name type="synonym">Muraena anguilla</name>
    <dbReference type="NCBI Taxonomy" id="7936"/>
    <lineage>
        <taxon>Eukaryota</taxon>
        <taxon>Metazoa</taxon>
        <taxon>Chordata</taxon>
        <taxon>Craniata</taxon>
        <taxon>Vertebrata</taxon>
        <taxon>Euteleostomi</taxon>
        <taxon>Actinopterygii</taxon>
        <taxon>Neopterygii</taxon>
        <taxon>Teleostei</taxon>
        <taxon>Anguilliformes</taxon>
        <taxon>Anguillidae</taxon>
        <taxon>Anguilla</taxon>
    </lineage>
</organism>
<proteinExistence type="predicted"/>